<dbReference type="EMBL" id="JAOTOJ010000014">
    <property type="protein sequence ID" value="KAK9393229.1"/>
    <property type="molecule type" value="Genomic_DNA"/>
</dbReference>
<comment type="subcellular location">
    <subcellularLocation>
        <location evidence="3">Cytoplasm</location>
    </subcellularLocation>
    <subcellularLocation>
        <location evidence="2">Membrane</location>
    </subcellularLocation>
    <subcellularLocation>
        <location evidence="1">Nucleus</location>
    </subcellularLocation>
</comment>
<feature type="domain" description="Telomere length regulation protein conserved" evidence="10">
    <location>
        <begin position="568"/>
        <end position="676"/>
    </location>
</feature>
<evidence type="ECO:0000313" key="13">
    <source>
        <dbReference type="Proteomes" id="UP001474421"/>
    </source>
</evidence>
<keyword evidence="13" id="KW-1185">Reference proteome</keyword>
<feature type="compositionally biased region" description="Polar residues" evidence="9">
    <location>
        <begin position="504"/>
        <end position="527"/>
    </location>
</feature>
<dbReference type="InterPro" id="IPR038528">
    <property type="entry name" value="TEL2_C_sf"/>
</dbReference>
<sequence>MKERSFRYCLFKKGGGWAGGRAAWRAALDQAPSVFFRGRVGRTRVGVVRSNQEKMDPNLHDVRHTVKEAMDTLCSSRDSAQIQKTLWTIGRYLDQSENPPSIKQKEEFTSHHFTAFVQCLLSNLSPDWPEQFPSEEAKELWASFFMDGPADQSFMVLLDAIISAEPSFRLNKAVDTLEQFLQNSRLSALIWEICKQHTETGSPVLRETILNKVVCLPDHLGNKLQGDNRPVFYPQNYFPLLGMEIVQVMERISGSLRDGLDCSISFVSQMLGKVCVHGRQKEILNVLVPHLTGRTQSDCIWQRICWRLFESVPDRWMEAVVCGLVQAVPGPAVLSRLLGNLVVKNKKAQFVITQKMLLLQYSFPTKVLQSLLGYLALDTTRRSLLTKILRELLETWSSSSAVKHSPAEQQLYISKAILLCLSHLKEGEISANRQELLTSLMEGMKCHLDSNLPRIRRMGMVVAERVSAQITPEGPALVFQYEEDDEIKELKSLLTQRLEETSDTEPPNSGDSRPNRTASTDLHSSVTPPDLDTSADPEKGVDSELDSDDDLVPYDMSQDQELKKTRAPTYIRDCFEILTGPEDVEKYEAAMGVLETLIRRDTATAQEMSVELAKVLLHLEEKSYIEGFVGLRQGTLVAVTVADPIRVANYLTSEFYSLNYSLRQRMDILDVLAVSAQELSRPASSPSKPHPSRPSIQIISRDASSPDWKKVVDERIRSKTRRFAKGLSQAEQLGAPNQFTPVAGHFFFPLLRNFDRPLATFDLLGDDHLVLGRLVHTLAILMYFAVNAAVTPAMGKALLEFVWALRFHTDTYVRHGLLSSVSSILLGVPAEYLLEDMTEELLETQAWLADVAEKDPDGDCRHLALQNLLLMENLKKKLETDPLVYRTS</sequence>
<evidence type="ECO:0000256" key="7">
    <source>
        <dbReference type="ARBA" id="ARBA00023136"/>
    </source>
</evidence>
<dbReference type="InterPro" id="IPR051970">
    <property type="entry name" value="TEL2_Regulation"/>
</dbReference>
<evidence type="ECO:0000259" key="10">
    <source>
        <dbReference type="Pfam" id="PF10193"/>
    </source>
</evidence>
<dbReference type="InterPro" id="IPR019337">
    <property type="entry name" value="Telomere_length_regulation_dom"/>
</dbReference>
<dbReference type="GO" id="GO:0051879">
    <property type="term" value="F:Hsp90 protein binding"/>
    <property type="evidence" value="ECO:0007669"/>
    <property type="project" value="TreeGrafter"/>
</dbReference>
<evidence type="ECO:0000256" key="4">
    <source>
        <dbReference type="ARBA" id="ARBA00006133"/>
    </source>
</evidence>
<evidence type="ECO:0000313" key="12">
    <source>
        <dbReference type="EMBL" id="KAK9393229.1"/>
    </source>
</evidence>
<evidence type="ECO:0000256" key="6">
    <source>
        <dbReference type="ARBA" id="ARBA00022490"/>
    </source>
</evidence>
<dbReference type="GO" id="GO:0005829">
    <property type="term" value="C:cytosol"/>
    <property type="evidence" value="ECO:0007669"/>
    <property type="project" value="TreeGrafter"/>
</dbReference>
<dbReference type="Proteomes" id="UP001474421">
    <property type="component" value="Unassembled WGS sequence"/>
</dbReference>
<dbReference type="Pfam" id="PF25320">
    <property type="entry name" value="TELO2_ARM"/>
    <property type="match status" value="1"/>
</dbReference>
<dbReference type="Pfam" id="PF10193">
    <property type="entry name" value="Telomere_reg-2"/>
    <property type="match status" value="1"/>
</dbReference>
<dbReference type="GO" id="GO:0005634">
    <property type="term" value="C:nucleus"/>
    <property type="evidence" value="ECO:0007669"/>
    <property type="project" value="UniProtKB-SubCell"/>
</dbReference>
<dbReference type="PANTHER" id="PTHR15830:SF10">
    <property type="entry name" value="TELOMERE LENGTH REGULATION PROTEIN TEL2 HOMOLOG"/>
    <property type="match status" value="1"/>
</dbReference>
<feature type="compositionally biased region" description="Acidic residues" evidence="9">
    <location>
        <begin position="543"/>
        <end position="552"/>
    </location>
</feature>
<gene>
    <name evidence="12" type="ORF">NXF25_016491</name>
</gene>
<evidence type="ECO:0000256" key="9">
    <source>
        <dbReference type="SAM" id="MobiDB-lite"/>
    </source>
</evidence>
<dbReference type="PANTHER" id="PTHR15830">
    <property type="entry name" value="TELOMERE LENGTH REGULATION PROTEIN TEL2 FAMILY MEMBER"/>
    <property type="match status" value="1"/>
</dbReference>
<comment type="caution">
    <text evidence="12">The sequence shown here is derived from an EMBL/GenBank/DDBJ whole genome shotgun (WGS) entry which is preliminary data.</text>
</comment>
<keyword evidence="7" id="KW-0472">Membrane</keyword>
<keyword evidence="6" id="KW-0963">Cytoplasm</keyword>
<organism evidence="12 13">
    <name type="scientific">Crotalus adamanteus</name>
    <name type="common">Eastern diamondback rattlesnake</name>
    <dbReference type="NCBI Taxonomy" id="8729"/>
    <lineage>
        <taxon>Eukaryota</taxon>
        <taxon>Metazoa</taxon>
        <taxon>Chordata</taxon>
        <taxon>Craniata</taxon>
        <taxon>Vertebrata</taxon>
        <taxon>Euteleostomi</taxon>
        <taxon>Lepidosauria</taxon>
        <taxon>Squamata</taxon>
        <taxon>Bifurcata</taxon>
        <taxon>Unidentata</taxon>
        <taxon>Episquamata</taxon>
        <taxon>Toxicofera</taxon>
        <taxon>Serpentes</taxon>
        <taxon>Colubroidea</taxon>
        <taxon>Viperidae</taxon>
        <taxon>Crotalinae</taxon>
        <taxon>Crotalus</taxon>
    </lineage>
</organism>
<evidence type="ECO:0000256" key="8">
    <source>
        <dbReference type="ARBA" id="ARBA00023242"/>
    </source>
</evidence>
<dbReference type="AlphaFoldDB" id="A0AAW1ATR2"/>
<dbReference type="SUPFAM" id="SSF48371">
    <property type="entry name" value="ARM repeat"/>
    <property type="match status" value="1"/>
</dbReference>
<name>A0AAW1ATR2_CROAD</name>
<keyword evidence="8" id="KW-0539">Nucleus</keyword>
<dbReference type="GO" id="GO:0051083">
    <property type="term" value="P:'de novo' cotranslational protein folding"/>
    <property type="evidence" value="ECO:0007669"/>
    <property type="project" value="TreeGrafter"/>
</dbReference>
<evidence type="ECO:0000256" key="3">
    <source>
        <dbReference type="ARBA" id="ARBA00004496"/>
    </source>
</evidence>
<comment type="similarity">
    <text evidence="4">Belongs to the TEL2 family.</text>
</comment>
<feature type="region of interest" description="Disordered" evidence="9">
    <location>
        <begin position="497"/>
        <end position="563"/>
    </location>
</feature>
<proteinExistence type="inferred from homology"/>
<protein>
    <recommendedName>
        <fullName evidence="5">Telomere length regulation protein TEL2 homolog</fullName>
    </recommendedName>
</protein>
<evidence type="ECO:0000256" key="2">
    <source>
        <dbReference type="ARBA" id="ARBA00004370"/>
    </source>
</evidence>
<dbReference type="GO" id="GO:0016020">
    <property type="term" value="C:membrane"/>
    <property type="evidence" value="ECO:0007669"/>
    <property type="project" value="UniProtKB-SubCell"/>
</dbReference>
<evidence type="ECO:0000256" key="5">
    <source>
        <dbReference type="ARBA" id="ARBA00018231"/>
    </source>
</evidence>
<dbReference type="InterPro" id="IPR016024">
    <property type="entry name" value="ARM-type_fold"/>
</dbReference>
<dbReference type="Gene3D" id="1.25.40.720">
    <property type="entry name" value="Telomere length regulation protein 2, C-terminal domain"/>
    <property type="match status" value="2"/>
</dbReference>
<reference evidence="12 13" key="1">
    <citation type="journal article" date="2024" name="Proc. Natl. Acad. Sci. U.S.A.">
        <title>The genetic regulatory architecture and epigenomic basis for age-related changes in rattlesnake venom.</title>
        <authorList>
            <person name="Hogan M.P."/>
            <person name="Holding M.L."/>
            <person name="Nystrom G.S."/>
            <person name="Colston T.J."/>
            <person name="Bartlett D.A."/>
            <person name="Mason A.J."/>
            <person name="Ellsworth S.A."/>
            <person name="Rautsaw R.M."/>
            <person name="Lawrence K.C."/>
            <person name="Strickland J.L."/>
            <person name="He B."/>
            <person name="Fraser P."/>
            <person name="Margres M.J."/>
            <person name="Gilbert D.M."/>
            <person name="Gibbs H.L."/>
            <person name="Parkinson C.L."/>
            <person name="Rokyta D.R."/>
        </authorList>
    </citation>
    <scope>NUCLEOTIDE SEQUENCE [LARGE SCALE GENOMIC DNA]</scope>
    <source>
        <strain evidence="12">DRR0105</strain>
    </source>
</reference>
<feature type="domain" description="TELO2 ARM repeat" evidence="11">
    <location>
        <begin position="334"/>
        <end position="485"/>
    </location>
</feature>
<evidence type="ECO:0000259" key="11">
    <source>
        <dbReference type="Pfam" id="PF25320"/>
    </source>
</evidence>
<evidence type="ECO:0000256" key="1">
    <source>
        <dbReference type="ARBA" id="ARBA00004123"/>
    </source>
</evidence>
<dbReference type="GO" id="GO:0042162">
    <property type="term" value="F:telomeric DNA binding"/>
    <property type="evidence" value="ECO:0007669"/>
    <property type="project" value="TreeGrafter"/>
</dbReference>
<dbReference type="FunFam" id="1.25.40.720:FF:000003">
    <property type="entry name" value="Telomere length regulation protein TEL2 homolog"/>
    <property type="match status" value="1"/>
</dbReference>
<dbReference type="FunFam" id="1.25.40.720:FF:000001">
    <property type="entry name" value="Telomere length regulation protein TEL2"/>
    <property type="match status" value="1"/>
</dbReference>
<accession>A0AAW1ATR2</accession>
<dbReference type="InterPro" id="IPR057348">
    <property type="entry name" value="TELO2_ARM"/>
</dbReference>